<keyword evidence="4" id="KW-0442">Lipid degradation</keyword>
<dbReference type="SUPFAM" id="SSF53474">
    <property type="entry name" value="alpha/beta-Hydrolases"/>
    <property type="match status" value="1"/>
</dbReference>
<evidence type="ECO:0000313" key="9">
    <source>
        <dbReference type="EMBL" id="KAJ9595062.1"/>
    </source>
</evidence>
<keyword evidence="3" id="KW-0378">Hydrolase</keyword>
<accession>A0AAD8EML1</accession>
<dbReference type="Proteomes" id="UP001233999">
    <property type="component" value="Unassembled WGS sequence"/>
</dbReference>
<dbReference type="InterPro" id="IPR029058">
    <property type="entry name" value="AB_hydrolase_fold"/>
</dbReference>
<dbReference type="EMBL" id="JASPKZ010002695">
    <property type="protein sequence ID" value="KAJ9595062.1"/>
    <property type="molecule type" value="Genomic_DNA"/>
</dbReference>
<dbReference type="Pfam" id="PF04083">
    <property type="entry name" value="Abhydro_lipase"/>
    <property type="match status" value="1"/>
</dbReference>
<feature type="active site" description="Nucleophile" evidence="7">
    <location>
        <position position="143"/>
    </location>
</feature>
<dbReference type="Gene3D" id="3.40.50.1820">
    <property type="entry name" value="alpha/beta hydrolase"/>
    <property type="match status" value="1"/>
</dbReference>
<dbReference type="GO" id="GO:0016042">
    <property type="term" value="P:lipid catabolic process"/>
    <property type="evidence" value="ECO:0007669"/>
    <property type="project" value="UniProtKB-KW"/>
</dbReference>
<dbReference type="PIRSF" id="PIRSF000862">
    <property type="entry name" value="Steryl_ester_lip"/>
    <property type="match status" value="1"/>
</dbReference>
<dbReference type="InterPro" id="IPR025483">
    <property type="entry name" value="Lipase_euk"/>
</dbReference>
<reference evidence="9" key="1">
    <citation type="journal article" date="2023" name="IScience">
        <title>Live-bearing cockroach genome reveals convergent evolutionary mechanisms linked to viviparity in insects and beyond.</title>
        <authorList>
            <person name="Fouks B."/>
            <person name="Harrison M.C."/>
            <person name="Mikhailova A.A."/>
            <person name="Marchal E."/>
            <person name="English S."/>
            <person name="Carruthers M."/>
            <person name="Jennings E.C."/>
            <person name="Chiamaka E.L."/>
            <person name="Frigard R.A."/>
            <person name="Pippel M."/>
            <person name="Attardo G.M."/>
            <person name="Benoit J.B."/>
            <person name="Bornberg-Bauer E."/>
            <person name="Tobe S.S."/>
        </authorList>
    </citation>
    <scope>NUCLEOTIDE SEQUENCE</scope>
    <source>
        <strain evidence="9">Stay&amp;Tobe</strain>
    </source>
</reference>
<gene>
    <name evidence="9" type="ORF">L9F63_013627</name>
</gene>
<proteinExistence type="inferred from homology"/>
<keyword evidence="6" id="KW-0325">Glycoprotein</keyword>
<dbReference type="InterPro" id="IPR006693">
    <property type="entry name" value="AB_hydrolase_lipase"/>
</dbReference>
<dbReference type="PANTHER" id="PTHR11005">
    <property type="entry name" value="LYSOSOMAL ACID LIPASE-RELATED"/>
    <property type="match status" value="1"/>
</dbReference>
<feature type="domain" description="Partial AB-hydrolase lipase" evidence="8">
    <location>
        <begin position="7"/>
        <end position="65"/>
    </location>
</feature>
<dbReference type="GO" id="GO:0016788">
    <property type="term" value="F:hydrolase activity, acting on ester bonds"/>
    <property type="evidence" value="ECO:0007669"/>
    <property type="project" value="InterPro"/>
</dbReference>
<organism evidence="9 10">
    <name type="scientific">Diploptera punctata</name>
    <name type="common">Pacific beetle cockroach</name>
    <dbReference type="NCBI Taxonomy" id="6984"/>
    <lineage>
        <taxon>Eukaryota</taxon>
        <taxon>Metazoa</taxon>
        <taxon>Ecdysozoa</taxon>
        <taxon>Arthropoda</taxon>
        <taxon>Hexapoda</taxon>
        <taxon>Insecta</taxon>
        <taxon>Pterygota</taxon>
        <taxon>Neoptera</taxon>
        <taxon>Polyneoptera</taxon>
        <taxon>Dictyoptera</taxon>
        <taxon>Blattodea</taxon>
        <taxon>Blaberoidea</taxon>
        <taxon>Blaberidae</taxon>
        <taxon>Diplopterinae</taxon>
        <taxon>Diploptera</taxon>
    </lineage>
</organism>
<name>A0AAD8EML1_DIPPU</name>
<protein>
    <recommendedName>
        <fullName evidence="8">Partial AB-hydrolase lipase domain-containing protein</fullName>
    </recommendedName>
</protein>
<feature type="non-terminal residue" evidence="9">
    <location>
        <position position="1"/>
    </location>
</feature>
<evidence type="ECO:0000256" key="1">
    <source>
        <dbReference type="ARBA" id="ARBA00010701"/>
    </source>
</evidence>
<feature type="active site" description="Charge relay system" evidence="7">
    <location>
        <position position="343"/>
    </location>
</feature>
<keyword evidence="10" id="KW-1185">Reference proteome</keyword>
<comment type="similarity">
    <text evidence="1">Belongs to the AB hydrolase superfamily. Lipase family.</text>
</comment>
<evidence type="ECO:0000256" key="6">
    <source>
        <dbReference type="ARBA" id="ARBA00023180"/>
    </source>
</evidence>
<evidence type="ECO:0000256" key="3">
    <source>
        <dbReference type="ARBA" id="ARBA00022801"/>
    </source>
</evidence>
<evidence type="ECO:0000256" key="7">
    <source>
        <dbReference type="PIRSR" id="PIRSR000862-1"/>
    </source>
</evidence>
<comment type="caution">
    <text evidence="9">The sequence shown here is derived from an EMBL/GenBank/DDBJ whole genome shotgun (WGS) entry which is preliminary data.</text>
</comment>
<evidence type="ECO:0000256" key="5">
    <source>
        <dbReference type="ARBA" id="ARBA00023098"/>
    </source>
</evidence>
<evidence type="ECO:0000256" key="4">
    <source>
        <dbReference type="ARBA" id="ARBA00022963"/>
    </source>
</evidence>
<reference evidence="9" key="2">
    <citation type="submission" date="2023-05" db="EMBL/GenBank/DDBJ databases">
        <authorList>
            <person name="Fouks B."/>
        </authorList>
    </citation>
    <scope>NUCLEOTIDE SEQUENCE</scope>
    <source>
        <strain evidence="9">Stay&amp;Tobe</strain>
        <tissue evidence="9">Testes</tissue>
    </source>
</reference>
<evidence type="ECO:0000313" key="10">
    <source>
        <dbReference type="Proteomes" id="UP001233999"/>
    </source>
</evidence>
<dbReference type="FunFam" id="3.40.50.1820:FF:000021">
    <property type="entry name" value="Lipase"/>
    <property type="match status" value="1"/>
</dbReference>
<dbReference type="AlphaFoldDB" id="A0AAD8EML1"/>
<feature type="non-terminal residue" evidence="9">
    <location>
        <position position="371"/>
    </location>
</feature>
<evidence type="ECO:0000259" key="8">
    <source>
        <dbReference type="Pfam" id="PF04083"/>
    </source>
</evidence>
<keyword evidence="5" id="KW-0443">Lipid metabolism</keyword>
<evidence type="ECO:0000256" key="2">
    <source>
        <dbReference type="ARBA" id="ARBA00022729"/>
    </source>
</evidence>
<feature type="active site" description="Charge relay system" evidence="7">
    <location>
        <position position="312"/>
    </location>
</feature>
<keyword evidence="2" id="KW-0732">Signal</keyword>
<sequence>GARVRMPEVIKKYGYPMEEHDVKTKDGYLLRLHRIPGDNNRSSIHTTFPVLVMHGLHLSSADFIILGPGKSLAYLLADAGYDVWLGNARGNTYSRNHIHLDPNSREFWNSDIWHEIGVYDLPATIDYILDKTSSEQLFYIGHSQGTTTFFVMASEVPEYNKKIRLAINLSPVVFMSHIISPFFRLLAPISYLFKNTLSLLGGFELTPRSELYTDVIMNACRDKAITQDICANMQFIICGFDSDQLNSVILHHTPGGASSMQALHYGQLIFSGKFRQFDYGIKNFIKYKQFTPPDYNLRLVTAPVVIMYSVNDWLCSIRDMKKLEDILPNVVFKYKVPHPRFNHLDFLYAKDIKTKITEVVLSQLLTTLRRT</sequence>